<sequence>MTFTGTPRPRPRWYHAQTELDDFAIVSYRVPAAALARLLPEGFAPTEFAFTDGGPAALVSAVAFRDRDFHFRFCPPAKIDCGQINYRAYVTAGSRRGVWFFGTSLDHPLAAVPRWLWGMPWRRTRIEIDADWRAAPARWRLTAGDARCEAEELDAPPSRIDGFTGEEHWRAVLTHPTVGWYRRTDGRIGSYSIWHPPMLPRHLAATSARFGVFERLGLTGPESVPHSILAQRHLHFDIHTPPRGFPGAPRL</sequence>
<reference evidence="1" key="1">
    <citation type="journal article" date="2014" name="Int. J. Syst. Evol. Microbiol.">
        <title>Complete genome sequence of Corynebacterium casei LMG S-19264T (=DSM 44701T), isolated from a smear-ripened cheese.</title>
        <authorList>
            <consortium name="US DOE Joint Genome Institute (JGI-PGF)"/>
            <person name="Walter F."/>
            <person name="Albersmeier A."/>
            <person name="Kalinowski J."/>
            <person name="Ruckert C."/>
        </authorList>
    </citation>
    <scope>NUCLEOTIDE SEQUENCE</scope>
    <source>
        <strain evidence="1">VKM Ac-2007</strain>
    </source>
</reference>
<keyword evidence="2" id="KW-1185">Reference proteome</keyword>
<dbReference type="Pfam" id="PF09844">
    <property type="entry name" value="DUF2071"/>
    <property type="match status" value="1"/>
</dbReference>
<dbReference type="EMBL" id="BSEV01000042">
    <property type="protein sequence ID" value="GLK15090.1"/>
    <property type="molecule type" value="Genomic_DNA"/>
</dbReference>
<dbReference type="Proteomes" id="UP001143474">
    <property type="component" value="Unassembled WGS sequence"/>
</dbReference>
<protein>
    <recommendedName>
        <fullName evidence="3">DUF2071 domain-containing protein</fullName>
    </recommendedName>
</protein>
<evidence type="ECO:0008006" key="3">
    <source>
        <dbReference type="Google" id="ProtNLM"/>
    </source>
</evidence>
<accession>A0A9W6IAH2</accession>
<evidence type="ECO:0000313" key="1">
    <source>
        <dbReference type="EMBL" id="GLK15090.1"/>
    </source>
</evidence>
<dbReference type="InterPro" id="IPR023375">
    <property type="entry name" value="ADC_dom_sf"/>
</dbReference>
<dbReference type="AlphaFoldDB" id="A0A9W6IAH2"/>
<organism evidence="1 2">
    <name type="scientific">Streptosporangium carneum</name>
    <dbReference type="NCBI Taxonomy" id="47481"/>
    <lineage>
        <taxon>Bacteria</taxon>
        <taxon>Bacillati</taxon>
        <taxon>Actinomycetota</taxon>
        <taxon>Actinomycetes</taxon>
        <taxon>Streptosporangiales</taxon>
        <taxon>Streptosporangiaceae</taxon>
        <taxon>Streptosporangium</taxon>
    </lineage>
</organism>
<reference evidence="1" key="2">
    <citation type="submission" date="2023-01" db="EMBL/GenBank/DDBJ databases">
        <authorList>
            <person name="Sun Q."/>
            <person name="Evtushenko L."/>
        </authorList>
    </citation>
    <scope>NUCLEOTIDE SEQUENCE</scope>
    <source>
        <strain evidence="1">VKM Ac-2007</strain>
    </source>
</reference>
<gene>
    <name evidence="1" type="ORF">GCM10017600_85030</name>
</gene>
<evidence type="ECO:0000313" key="2">
    <source>
        <dbReference type="Proteomes" id="UP001143474"/>
    </source>
</evidence>
<dbReference type="SUPFAM" id="SSF160104">
    <property type="entry name" value="Acetoacetate decarboxylase-like"/>
    <property type="match status" value="1"/>
</dbReference>
<comment type="caution">
    <text evidence="1">The sequence shown here is derived from an EMBL/GenBank/DDBJ whole genome shotgun (WGS) entry which is preliminary data.</text>
</comment>
<proteinExistence type="predicted"/>
<name>A0A9W6IAH2_9ACTN</name>
<dbReference type="Gene3D" id="2.40.400.10">
    <property type="entry name" value="Acetoacetate decarboxylase-like"/>
    <property type="match status" value="1"/>
</dbReference>
<dbReference type="InterPro" id="IPR018644">
    <property type="entry name" value="DUF2071"/>
</dbReference>
<dbReference type="RefSeq" id="WP_271223313.1">
    <property type="nucleotide sequence ID" value="NZ_BAAAVD010000056.1"/>
</dbReference>